<dbReference type="Proteomes" id="UP000236737">
    <property type="component" value="Unassembled WGS sequence"/>
</dbReference>
<evidence type="ECO:0000256" key="9">
    <source>
        <dbReference type="ARBA" id="ARBA00030264"/>
    </source>
</evidence>
<dbReference type="InterPro" id="IPR011060">
    <property type="entry name" value="RibuloseP-bd_barrel"/>
</dbReference>
<dbReference type="EMBL" id="FNVP01000007">
    <property type="protein sequence ID" value="SEG17837.1"/>
    <property type="molecule type" value="Genomic_DNA"/>
</dbReference>
<dbReference type="InterPro" id="IPR006062">
    <property type="entry name" value="His_biosynth"/>
</dbReference>
<dbReference type="InterPro" id="IPR050064">
    <property type="entry name" value="IGPS_HisA/HisF"/>
</dbReference>
<evidence type="ECO:0000256" key="2">
    <source>
        <dbReference type="ARBA" id="ARBA00009667"/>
    </source>
</evidence>
<dbReference type="UniPathway" id="UPA00031">
    <property type="reaction ID" value="UER00010"/>
</dbReference>
<dbReference type="GO" id="GO:0000107">
    <property type="term" value="F:imidazoleglycerol-phosphate synthase activity"/>
    <property type="evidence" value="ECO:0007669"/>
    <property type="project" value="InterPro"/>
</dbReference>
<dbReference type="CDD" id="cd04731">
    <property type="entry name" value="HisF"/>
    <property type="match status" value="1"/>
</dbReference>
<keyword evidence="13" id="KW-1185">Reference proteome</keyword>
<keyword evidence="7" id="KW-0456">Lyase</keyword>
<reference evidence="13" key="1">
    <citation type="submission" date="2016-10" db="EMBL/GenBank/DDBJ databases">
        <authorList>
            <person name="Varghese N."/>
            <person name="Submissions S."/>
        </authorList>
    </citation>
    <scope>NUCLEOTIDE SEQUENCE [LARGE SCALE GENOMIC DNA]</scope>
    <source>
        <strain evidence="13">CGMCC 1.9230</strain>
    </source>
</reference>
<gene>
    <name evidence="12" type="ORF">SAMN04488130_10724</name>
</gene>
<evidence type="ECO:0000256" key="8">
    <source>
        <dbReference type="ARBA" id="ARBA00025475"/>
    </source>
</evidence>
<keyword evidence="5 11" id="KW-0028">Amino-acid biosynthesis</keyword>
<dbReference type="RefSeq" id="WP_103999960.1">
    <property type="nucleotide sequence ID" value="NZ_FNVP01000007.1"/>
</dbReference>
<dbReference type="PANTHER" id="PTHR21235">
    <property type="entry name" value="IMIDAZOLE GLYCEROL PHOSPHATE SYNTHASE SUBUNIT HISF/H IGP SYNTHASE SUBUNIT HISF/H"/>
    <property type="match status" value="1"/>
</dbReference>
<evidence type="ECO:0000256" key="5">
    <source>
        <dbReference type="ARBA" id="ARBA00022605"/>
    </source>
</evidence>
<evidence type="ECO:0000313" key="13">
    <source>
        <dbReference type="Proteomes" id="UP000236737"/>
    </source>
</evidence>
<dbReference type="EC" id="4.3.2.10" evidence="4"/>
<dbReference type="GO" id="GO:0000105">
    <property type="term" value="P:L-histidine biosynthetic process"/>
    <property type="evidence" value="ECO:0007669"/>
    <property type="project" value="UniProtKB-UniPathway"/>
</dbReference>
<evidence type="ECO:0000256" key="7">
    <source>
        <dbReference type="ARBA" id="ARBA00023239"/>
    </source>
</evidence>
<dbReference type="InterPro" id="IPR004651">
    <property type="entry name" value="HisF"/>
</dbReference>
<organism evidence="12 13">
    <name type="scientific">Flavobacterium urumqiense</name>
    <dbReference type="NCBI Taxonomy" id="935224"/>
    <lineage>
        <taxon>Bacteria</taxon>
        <taxon>Pseudomonadati</taxon>
        <taxon>Bacteroidota</taxon>
        <taxon>Flavobacteriia</taxon>
        <taxon>Flavobacteriales</taxon>
        <taxon>Flavobacteriaceae</taxon>
        <taxon>Flavobacterium</taxon>
    </lineage>
</organism>
<evidence type="ECO:0000256" key="3">
    <source>
        <dbReference type="ARBA" id="ARBA00011152"/>
    </source>
</evidence>
<proteinExistence type="inferred from homology"/>
<evidence type="ECO:0000256" key="1">
    <source>
        <dbReference type="ARBA" id="ARBA00005091"/>
    </source>
</evidence>
<comment type="subunit">
    <text evidence="3">Heterodimer of HisH and HisF.</text>
</comment>
<comment type="pathway">
    <text evidence="1">Amino-acid biosynthesis; L-histidine biosynthesis; L-histidine from 5-phospho-alpha-D-ribose 1-diphosphate: step 5/9.</text>
</comment>
<comment type="catalytic activity">
    <reaction evidence="10">
        <text>5-[(5-phospho-1-deoxy-D-ribulos-1-ylimino)methylamino]-1-(5-phospho-beta-D-ribosyl)imidazole-4-carboxamide + L-glutamine = D-erythro-1-(imidazol-4-yl)glycerol 3-phosphate + 5-amino-1-(5-phospho-beta-D-ribosyl)imidazole-4-carboxamide + L-glutamate + H(+)</text>
        <dbReference type="Rhea" id="RHEA:24793"/>
        <dbReference type="ChEBI" id="CHEBI:15378"/>
        <dbReference type="ChEBI" id="CHEBI:29985"/>
        <dbReference type="ChEBI" id="CHEBI:58278"/>
        <dbReference type="ChEBI" id="CHEBI:58359"/>
        <dbReference type="ChEBI" id="CHEBI:58475"/>
        <dbReference type="ChEBI" id="CHEBI:58525"/>
        <dbReference type="EC" id="4.3.2.10"/>
    </reaction>
</comment>
<accession>A0A1H5Y2C2</accession>
<dbReference type="GO" id="GO:0016829">
    <property type="term" value="F:lyase activity"/>
    <property type="evidence" value="ECO:0007669"/>
    <property type="project" value="UniProtKB-KW"/>
</dbReference>
<comment type="similarity">
    <text evidence="2 11">Belongs to the HisA/HisF family.</text>
</comment>
<dbReference type="PANTHER" id="PTHR21235:SF2">
    <property type="entry name" value="IMIDAZOLE GLYCEROL PHOSPHATE SYNTHASE HISHF"/>
    <property type="match status" value="1"/>
</dbReference>
<evidence type="ECO:0000256" key="11">
    <source>
        <dbReference type="RuleBase" id="RU003657"/>
    </source>
</evidence>
<name>A0A1H5Y2C2_9FLAO</name>
<dbReference type="Pfam" id="PF00977">
    <property type="entry name" value="His_biosynth"/>
    <property type="match status" value="1"/>
</dbReference>
<protein>
    <recommendedName>
        <fullName evidence="4">imidazole glycerol-phosphate synthase</fullName>
        <ecNumber evidence="4">4.3.2.10</ecNumber>
    </recommendedName>
    <alternativeName>
        <fullName evidence="9">IGP synthase cyclase subunit</fullName>
    </alternativeName>
</protein>
<evidence type="ECO:0000256" key="6">
    <source>
        <dbReference type="ARBA" id="ARBA00023102"/>
    </source>
</evidence>
<dbReference type="SUPFAM" id="SSF51366">
    <property type="entry name" value="Ribulose-phoshate binding barrel"/>
    <property type="match status" value="1"/>
</dbReference>
<dbReference type="OrthoDB" id="9781903at2"/>
<evidence type="ECO:0000313" key="12">
    <source>
        <dbReference type="EMBL" id="SEG17837.1"/>
    </source>
</evidence>
<comment type="function">
    <text evidence="8">IGPS catalyzes the conversion of PRFAR and glutamine to IGP, AICAR and glutamate. The HisF subunit catalyzes the cyclization activity that produces IGP and AICAR from PRFAR using the ammonia provided by the HisH subunit.</text>
</comment>
<sequence>MLKKRIAATVVVRDGIVVQSIGFEKYLPVGKPDIAIEFLNQWGVDEIILIDISATKNNTGPQFDVIREVSKKGFVPLTVGGGVSNIEQIRELMNCGADKISINKAAIHNKALITEAAHIFGNQCVVVSLDAIKIDGKYKVYDYILRKHLDIEVFSFAKEAERLGAGEILINSVDRDGSYLGFDIELMNEICAVVNIPVIAAGGAKNANDFIEVFSKTKVSAASAANFFNFFEHSVNITKAKINKEINIRLETFADYKDAEFDSDIRLKKKADDVLESMLYLKIEKEII</sequence>
<evidence type="ECO:0000256" key="4">
    <source>
        <dbReference type="ARBA" id="ARBA00012809"/>
    </source>
</evidence>
<evidence type="ECO:0000256" key="10">
    <source>
        <dbReference type="ARBA" id="ARBA00047838"/>
    </source>
</evidence>
<dbReference type="AlphaFoldDB" id="A0A1H5Y2C2"/>
<dbReference type="Gene3D" id="3.20.20.70">
    <property type="entry name" value="Aldolase class I"/>
    <property type="match status" value="1"/>
</dbReference>
<keyword evidence="6 11" id="KW-0368">Histidine biosynthesis</keyword>
<dbReference type="InterPro" id="IPR013785">
    <property type="entry name" value="Aldolase_TIM"/>
</dbReference>